<feature type="transmembrane region" description="Helical" evidence="1">
    <location>
        <begin position="114"/>
        <end position="136"/>
    </location>
</feature>
<feature type="transmembrane region" description="Helical" evidence="1">
    <location>
        <begin position="73"/>
        <end position="94"/>
    </location>
</feature>
<dbReference type="RefSeq" id="WP_105531788.1">
    <property type="nucleotide sequence ID" value="NZ_PUGF01000009.1"/>
</dbReference>
<keyword evidence="3" id="KW-1185">Reference proteome</keyword>
<dbReference type="AlphaFoldDB" id="A0A2S9GZ86"/>
<evidence type="ECO:0000256" key="1">
    <source>
        <dbReference type="SAM" id="Phobius"/>
    </source>
</evidence>
<comment type="caution">
    <text evidence="2">The sequence shown here is derived from an EMBL/GenBank/DDBJ whole genome shotgun (WGS) entry which is preliminary data.</text>
</comment>
<keyword evidence="1" id="KW-0472">Membrane</keyword>
<protein>
    <submittedName>
        <fullName evidence="2">Uncharacterized protein</fullName>
    </submittedName>
</protein>
<dbReference type="OrthoDB" id="512003at2"/>
<proteinExistence type="predicted"/>
<name>A0A2S9GZ86_9BURK</name>
<feature type="transmembrane region" description="Helical" evidence="1">
    <location>
        <begin position="47"/>
        <end position="66"/>
    </location>
</feature>
<accession>A0A2S9GZ86</accession>
<evidence type="ECO:0000313" key="2">
    <source>
        <dbReference type="EMBL" id="PRC93045.1"/>
    </source>
</evidence>
<keyword evidence="1" id="KW-0812">Transmembrane</keyword>
<keyword evidence="1" id="KW-1133">Transmembrane helix</keyword>
<reference evidence="2 3" key="1">
    <citation type="submission" date="2018-02" db="EMBL/GenBank/DDBJ databases">
        <title>Solimicrobium silvestre gen. nov., sp. nov., isolated from alpine forest soil.</title>
        <authorList>
            <person name="Margesin R."/>
            <person name="Albuquerque L."/>
            <person name="Zhang D.-C."/>
            <person name="Froufe H.J.C."/>
            <person name="Severino R."/>
            <person name="Roxo I."/>
            <person name="Egas C."/>
            <person name="Da Costa M.S."/>
        </authorList>
    </citation>
    <scope>NUCLEOTIDE SEQUENCE [LARGE SCALE GENOMIC DNA]</scope>
    <source>
        <strain evidence="2 3">S20-91</strain>
    </source>
</reference>
<dbReference type="Pfam" id="PF26512">
    <property type="entry name" value="SOI"/>
    <property type="match status" value="1"/>
</dbReference>
<dbReference type="Proteomes" id="UP000237839">
    <property type="component" value="Unassembled WGS sequence"/>
</dbReference>
<dbReference type="EMBL" id="PUGF01000009">
    <property type="protein sequence ID" value="PRC93045.1"/>
    <property type="molecule type" value="Genomic_DNA"/>
</dbReference>
<evidence type="ECO:0000313" key="3">
    <source>
        <dbReference type="Proteomes" id="UP000237839"/>
    </source>
</evidence>
<dbReference type="InterPro" id="IPR058965">
    <property type="entry name" value="SOI/HabA-like"/>
</dbReference>
<organism evidence="2 3">
    <name type="scientific">Solimicrobium silvestre</name>
    <dbReference type="NCBI Taxonomy" id="2099400"/>
    <lineage>
        <taxon>Bacteria</taxon>
        <taxon>Pseudomonadati</taxon>
        <taxon>Pseudomonadota</taxon>
        <taxon>Betaproteobacteria</taxon>
        <taxon>Burkholderiales</taxon>
        <taxon>Oxalobacteraceae</taxon>
        <taxon>Solimicrobium</taxon>
    </lineage>
</organism>
<gene>
    <name evidence="2" type="ORF">S2091_2131</name>
</gene>
<sequence length="139" mass="14052">MPASSHQLIFHGSLVLLFGLLLGAPYAKAIKNNAAANIINSWRVAHLSLPIGATLMFAIAAVLSALAVSAAIAWVIAVALIISAYGFCISTPLAAICGQRGLSSDATGLGKLVYLGNIVGASCSVIAAVALVYAAFISL</sequence>